<reference evidence="8" key="1">
    <citation type="submission" date="2016-10" db="EMBL/GenBank/DDBJ databases">
        <authorList>
            <person name="de Groot N.N."/>
        </authorList>
    </citation>
    <scope>NUCLEOTIDE SEQUENCE</scope>
</reference>
<accession>A0A1W1CBK6</accession>
<keyword evidence="2" id="KW-1003">Cell membrane</keyword>
<proteinExistence type="predicted"/>
<evidence type="ECO:0000256" key="2">
    <source>
        <dbReference type="ARBA" id="ARBA00022475"/>
    </source>
</evidence>
<evidence type="ECO:0000313" key="8">
    <source>
        <dbReference type="EMBL" id="SFV63139.1"/>
    </source>
</evidence>
<dbReference type="EMBL" id="FPHE01000122">
    <property type="protein sequence ID" value="SFV63139.1"/>
    <property type="molecule type" value="Genomic_DNA"/>
</dbReference>
<keyword evidence="5 6" id="KW-0472">Membrane</keyword>
<protein>
    <submittedName>
        <fullName evidence="8">Competence protein</fullName>
    </submittedName>
</protein>
<evidence type="ECO:0000256" key="1">
    <source>
        <dbReference type="ARBA" id="ARBA00004651"/>
    </source>
</evidence>
<comment type="subcellular location">
    <subcellularLocation>
        <location evidence="1">Cell membrane</location>
        <topology evidence="1">Multi-pass membrane protein</topology>
    </subcellularLocation>
</comment>
<feature type="transmembrane region" description="Helical" evidence="6">
    <location>
        <begin position="14"/>
        <end position="33"/>
    </location>
</feature>
<name>A0A1W1CBK6_9ZZZZ</name>
<gene>
    <name evidence="8" type="ORF">MNB_SV-12-1706</name>
</gene>
<feature type="transmembrane region" description="Helical" evidence="6">
    <location>
        <begin position="338"/>
        <end position="357"/>
    </location>
</feature>
<dbReference type="GO" id="GO:0005886">
    <property type="term" value="C:plasma membrane"/>
    <property type="evidence" value="ECO:0007669"/>
    <property type="project" value="UniProtKB-SubCell"/>
</dbReference>
<feature type="transmembrane region" description="Helical" evidence="6">
    <location>
        <begin position="279"/>
        <end position="298"/>
    </location>
</feature>
<dbReference type="PANTHER" id="PTHR30619:SF1">
    <property type="entry name" value="RECOMBINATION PROTEIN 2"/>
    <property type="match status" value="1"/>
</dbReference>
<dbReference type="Pfam" id="PF03772">
    <property type="entry name" value="Competence"/>
    <property type="match status" value="1"/>
</dbReference>
<keyword evidence="3 6" id="KW-0812">Transmembrane</keyword>
<dbReference type="InterPro" id="IPR004477">
    <property type="entry name" value="ComEC_N"/>
</dbReference>
<feature type="transmembrane region" description="Helical" evidence="6">
    <location>
        <begin position="105"/>
        <end position="122"/>
    </location>
</feature>
<evidence type="ECO:0000256" key="4">
    <source>
        <dbReference type="ARBA" id="ARBA00022989"/>
    </source>
</evidence>
<evidence type="ECO:0000259" key="7">
    <source>
        <dbReference type="Pfam" id="PF03772"/>
    </source>
</evidence>
<dbReference type="NCBIfam" id="TIGR00360">
    <property type="entry name" value="ComEC_N-term"/>
    <property type="match status" value="1"/>
</dbReference>
<dbReference type="InterPro" id="IPR052159">
    <property type="entry name" value="Competence_DNA_uptake"/>
</dbReference>
<feature type="transmembrane region" description="Helical" evidence="6">
    <location>
        <begin position="239"/>
        <end position="272"/>
    </location>
</feature>
<feature type="transmembrane region" description="Helical" evidence="6">
    <location>
        <begin position="402"/>
        <end position="419"/>
    </location>
</feature>
<organism evidence="8">
    <name type="scientific">hydrothermal vent metagenome</name>
    <dbReference type="NCBI Taxonomy" id="652676"/>
    <lineage>
        <taxon>unclassified sequences</taxon>
        <taxon>metagenomes</taxon>
        <taxon>ecological metagenomes</taxon>
    </lineage>
</organism>
<feature type="transmembrane region" description="Helical" evidence="6">
    <location>
        <begin position="377"/>
        <end position="395"/>
    </location>
</feature>
<feature type="domain" description="ComEC/Rec2-related protein" evidence="7">
    <location>
        <begin position="158"/>
        <end position="413"/>
    </location>
</feature>
<feature type="transmembrane region" description="Helical" evidence="6">
    <location>
        <begin position="171"/>
        <end position="193"/>
    </location>
</feature>
<feature type="transmembrane region" description="Helical" evidence="6">
    <location>
        <begin position="205"/>
        <end position="227"/>
    </location>
</feature>
<evidence type="ECO:0000256" key="6">
    <source>
        <dbReference type="SAM" id="Phobius"/>
    </source>
</evidence>
<evidence type="ECO:0000256" key="5">
    <source>
        <dbReference type="ARBA" id="ARBA00023136"/>
    </source>
</evidence>
<feature type="transmembrane region" description="Helical" evidence="6">
    <location>
        <begin position="304"/>
        <end position="326"/>
    </location>
</feature>
<evidence type="ECO:0000256" key="3">
    <source>
        <dbReference type="ARBA" id="ARBA00022692"/>
    </source>
</evidence>
<keyword evidence="4 6" id="KW-1133">Transmembrane helix</keyword>
<dbReference type="AlphaFoldDB" id="A0A1W1CBK6"/>
<sequence>MIEKPKLFLTANEFWLTVLLFLVLLTIRLSFLYNEYQEFISKPFYFTHVKVLQQYKKEKKGKTYTILRVYSSELDLNFFTRTYKKENFIGKRVRLKLFPYRKMHFFEYLGISFISSQINAVSDKPDSFKSSVLGSIESQHSQEMIVSFYQAIFLATPLQKELREQVSKLGISHLVALSGLHLAILSGVLFFLFRPIYRIFQQRYFPYRFDLIDIGFLVLVILGWYVWFVETPASLLRSYAMMVVGWTILVLGIELLSFSFLVMIVMILLLLFPKMLVSLAFWFSVLGVFYIFLLIKRFSDTNKFLMTPVISFGIFVLMLPIVHIIFPTTSTLQLYSPLLSLGFSFFYPISIFCHMVGRGGMFDGVLLKLFTLESQVVDVKIGMIFGVGYLFLSIGAIYYRRLFYLLLLVAFGFMGWMFLMNN</sequence>
<dbReference type="PANTHER" id="PTHR30619">
    <property type="entry name" value="DNA INTERNALIZATION/COMPETENCE PROTEIN COMEC/REC2"/>
    <property type="match status" value="1"/>
</dbReference>